<dbReference type="PROSITE" id="PS51782">
    <property type="entry name" value="LYSM"/>
    <property type="match status" value="3"/>
</dbReference>
<feature type="domain" description="LysM" evidence="1">
    <location>
        <begin position="32"/>
        <end position="76"/>
    </location>
</feature>
<evidence type="ECO:0000313" key="2">
    <source>
        <dbReference type="EMBL" id="KGN40070.1"/>
    </source>
</evidence>
<dbReference type="OrthoDB" id="5244690at2"/>
<dbReference type="Pfam" id="PF01476">
    <property type="entry name" value="LysM"/>
    <property type="match status" value="3"/>
</dbReference>
<dbReference type="InterPro" id="IPR008258">
    <property type="entry name" value="Transglycosylase_SLT_dom_1"/>
</dbReference>
<feature type="domain" description="LysM" evidence="1">
    <location>
        <begin position="96"/>
        <end position="140"/>
    </location>
</feature>
<dbReference type="RefSeq" id="WP_052113186.1">
    <property type="nucleotide sequence ID" value="NZ_AVPL01000055.1"/>
</dbReference>
<dbReference type="eggNOG" id="COG0741">
    <property type="taxonomic scope" value="Bacteria"/>
</dbReference>
<dbReference type="InterPro" id="IPR023346">
    <property type="entry name" value="Lysozyme-like_dom_sf"/>
</dbReference>
<keyword evidence="3" id="KW-1185">Reference proteome</keyword>
<dbReference type="Gene3D" id="3.10.350.10">
    <property type="entry name" value="LysM domain"/>
    <property type="match status" value="3"/>
</dbReference>
<dbReference type="Gene3D" id="1.10.530.10">
    <property type="match status" value="1"/>
</dbReference>
<dbReference type="SUPFAM" id="SSF53955">
    <property type="entry name" value="Lysozyme-like"/>
    <property type="match status" value="1"/>
</dbReference>
<dbReference type="SUPFAM" id="SSF54106">
    <property type="entry name" value="LysM domain"/>
    <property type="match status" value="3"/>
</dbReference>
<sequence length="375" mass="39292">MVIALPPATAPPVTLVPTHTVSHATPAPHGWTSYTVRSGDTLIGLAATFRTTPRALAVKNGLQDARQLWAGSTIQVPGRVGSTAKAAPRSTGRTLGAHTVRAGETLTSIADRYRTTVPSIAKANGISTRAFIFPGQTLRLSATSRASGATSTATKAGSAKASGTAYRVRSGDTLLGIASRHGRTVSALVKANGLRGTVIHAGQRLVIPAAAARRTEAPNTFFGIRYPDKVVANAARNRQILAGRTVPTRAQTRTMIAATARRHGVDPRLALAISMQESGWNQRQVSVANAVGIMQVIPSGGEWASSLIGRRLNLLDAQDNVTAGVVMLRALTRSAGSEDVAIAGYYQGLSSVQSRGMYSDTKRYVAGIKALKGRM</sequence>
<dbReference type="PANTHER" id="PTHR33734:SF22">
    <property type="entry name" value="MEMBRANE-BOUND LYTIC MUREIN TRANSGLYCOSYLASE D"/>
    <property type="match status" value="1"/>
</dbReference>
<dbReference type="Proteomes" id="UP000030013">
    <property type="component" value="Unassembled WGS sequence"/>
</dbReference>
<evidence type="ECO:0000313" key="3">
    <source>
        <dbReference type="Proteomes" id="UP000030013"/>
    </source>
</evidence>
<protein>
    <recommendedName>
        <fullName evidence="1">LysM domain-containing protein</fullName>
    </recommendedName>
</protein>
<dbReference type="InterPro" id="IPR036779">
    <property type="entry name" value="LysM_dom_sf"/>
</dbReference>
<dbReference type="CDD" id="cd00118">
    <property type="entry name" value="LysM"/>
    <property type="match status" value="3"/>
</dbReference>
<dbReference type="SMART" id="SM00257">
    <property type="entry name" value="LysM"/>
    <property type="match status" value="3"/>
</dbReference>
<proteinExistence type="predicted"/>
<dbReference type="InterPro" id="IPR018392">
    <property type="entry name" value="LysM"/>
</dbReference>
<organism evidence="2 3">
    <name type="scientific">Knoellia aerolata DSM 18566</name>
    <dbReference type="NCBI Taxonomy" id="1385519"/>
    <lineage>
        <taxon>Bacteria</taxon>
        <taxon>Bacillati</taxon>
        <taxon>Actinomycetota</taxon>
        <taxon>Actinomycetes</taxon>
        <taxon>Micrococcales</taxon>
        <taxon>Intrasporangiaceae</taxon>
        <taxon>Knoellia</taxon>
    </lineage>
</organism>
<dbReference type="Pfam" id="PF01464">
    <property type="entry name" value="SLT"/>
    <property type="match status" value="1"/>
</dbReference>
<dbReference type="AlphaFoldDB" id="A0A0A0JRM5"/>
<evidence type="ECO:0000259" key="1">
    <source>
        <dbReference type="PROSITE" id="PS51782"/>
    </source>
</evidence>
<name>A0A0A0JRM5_9MICO</name>
<dbReference type="STRING" id="1385519.N801_16625"/>
<feature type="domain" description="LysM" evidence="1">
    <location>
        <begin position="164"/>
        <end position="207"/>
    </location>
</feature>
<reference evidence="2 3" key="1">
    <citation type="submission" date="2013-08" db="EMBL/GenBank/DDBJ databases">
        <title>The genome sequence of Knoellia aerolata.</title>
        <authorList>
            <person name="Zhu W."/>
            <person name="Wang G."/>
        </authorList>
    </citation>
    <scope>NUCLEOTIDE SEQUENCE [LARGE SCALE GENOMIC DNA]</scope>
    <source>
        <strain evidence="2 3">DSM 18566</strain>
    </source>
</reference>
<dbReference type="eggNOG" id="COG1388">
    <property type="taxonomic scope" value="Bacteria"/>
</dbReference>
<dbReference type="PANTHER" id="PTHR33734">
    <property type="entry name" value="LYSM DOMAIN-CONTAINING GPI-ANCHORED PROTEIN 2"/>
    <property type="match status" value="1"/>
</dbReference>
<accession>A0A0A0JRM5</accession>
<gene>
    <name evidence="2" type="ORF">N801_16625</name>
</gene>
<dbReference type="EMBL" id="AVPL01000055">
    <property type="protein sequence ID" value="KGN40070.1"/>
    <property type="molecule type" value="Genomic_DNA"/>
</dbReference>
<comment type="caution">
    <text evidence="2">The sequence shown here is derived from an EMBL/GenBank/DDBJ whole genome shotgun (WGS) entry which is preliminary data.</text>
</comment>